<keyword evidence="12" id="KW-1185">Reference proteome</keyword>
<evidence type="ECO:0000256" key="7">
    <source>
        <dbReference type="ARBA" id="ARBA00023163"/>
    </source>
</evidence>
<proteinExistence type="predicted"/>
<accession>A0AA96RGY2</accession>
<evidence type="ECO:0000259" key="9">
    <source>
        <dbReference type="PROSITE" id="PS01124"/>
    </source>
</evidence>
<dbReference type="PRINTS" id="PR00032">
    <property type="entry name" value="HTHARAC"/>
</dbReference>
<feature type="domain" description="Response regulatory" evidence="10">
    <location>
        <begin position="3"/>
        <end position="120"/>
    </location>
</feature>
<gene>
    <name evidence="11" type="ORF">MJA45_07985</name>
</gene>
<dbReference type="GO" id="GO:0003700">
    <property type="term" value="F:DNA-binding transcription factor activity"/>
    <property type="evidence" value="ECO:0007669"/>
    <property type="project" value="InterPro"/>
</dbReference>
<keyword evidence="7" id="KW-0804">Transcription</keyword>
<dbReference type="GO" id="GO:0005737">
    <property type="term" value="C:cytoplasm"/>
    <property type="evidence" value="ECO:0007669"/>
    <property type="project" value="UniProtKB-SubCell"/>
</dbReference>
<evidence type="ECO:0000256" key="8">
    <source>
        <dbReference type="PROSITE-ProRule" id="PRU00169"/>
    </source>
</evidence>
<dbReference type="InterPro" id="IPR018060">
    <property type="entry name" value="HTH_AraC"/>
</dbReference>
<dbReference type="PANTHER" id="PTHR42713:SF3">
    <property type="entry name" value="TRANSCRIPTIONAL REGULATORY PROTEIN HPTR"/>
    <property type="match status" value="1"/>
</dbReference>
<keyword evidence="6" id="KW-0238">DNA-binding</keyword>
<evidence type="ECO:0000256" key="3">
    <source>
        <dbReference type="ARBA" id="ARBA00022553"/>
    </source>
</evidence>
<dbReference type="GO" id="GO:0000160">
    <property type="term" value="P:phosphorelay signal transduction system"/>
    <property type="evidence" value="ECO:0007669"/>
    <property type="project" value="UniProtKB-KW"/>
</dbReference>
<dbReference type="Gene3D" id="1.10.10.60">
    <property type="entry name" value="Homeodomain-like"/>
    <property type="match status" value="2"/>
</dbReference>
<keyword evidence="4" id="KW-0902">Two-component regulatory system</keyword>
<dbReference type="InterPro" id="IPR009057">
    <property type="entry name" value="Homeodomain-like_sf"/>
</dbReference>
<organism evidence="11 12">
    <name type="scientific">Paenibacillus aurantius</name>
    <dbReference type="NCBI Taxonomy" id="2918900"/>
    <lineage>
        <taxon>Bacteria</taxon>
        <taxon>Bacillati</taxon>
        <taxon>Bacillota</taxon>
        <taxon>Bacilli</taxon>
        <taxon>Bacillales</taxon>
        <taxon>Paenibacillaceae</taxon>
        <taxon>Paenibacillus</taxon>
    </lineage>
</organism>
<dbReference type="PROSITE" id="PS00041">
    <property type="entry name" value="HTH_ARAC_FAMILY_1"/>
    <property type="match status" value="1"/>
</dbReference>
<keyword evidence="2" id="KW-0963">Cytoplasm</keyword>
<protein>
    <submittedName>
        <fullName evidence="11">Response regulator</fullName>
    </submittedName>
</protein>
<feature type="modified residue" description="4-aspartylphosphate" evidence="8">
    <location>
        <position position="55"/>
    </location>
</feature>
<evidence type="ECO:0000256" key="6">
    <source>
        <dbReference type="ARBA" id="ARBA00023125"/>
    </source>
</evidence>
<dbReference type="Gene3D" id="3.40.50.2300">
    <property type="match status" value="1"/>
</dbReference>
<dbReference type="AlphaFoldDB" id="A0AA96RGY2"/>
<keyword evidence="3 8" id="KW-0597">Phosphoprotein</keyword>
<dbReference type="RefSeq" id="WP_315606735.1">
    <property type="nucleotide sequence ID" value="NZ_CP130318.1"/>
</dbReference>
<evidence type="ECO:0000313" key="12">
    <source>
        <dbReference type="Proteomes" id="UP001305702"/>
    </source>
</evidence>
<dbReference type="KEGG" id="paun:MJA45_07985"/>
<evidence type="ECO:0000256" key="2">
    <source>
        <dbReference type="ARBA" id="ARBA00022490"/>
    </source>
</evidence>
<dbReference type="PROSITE" id="PS01124">
    <property type="entry name" value="HTH_ARAC_FAMILY_2"/>
    <property type="match status" value="1"/>
</dbReference>
<dbReference type="PROSITE" id="PS50110">
    <property type="entry name" value="RESPONSE_REGULATORY"/>
    <property type="match status" value="1"/>
</dbReference>
<sequence length="544" mass="61854">MYQLLIVDDEPSVVDAIAHTLPWGDLGVEDVLCAYSGQEALDIVKRQVVDIVITDIRMPGMNGIQLIEQIRRFSRHTEVILLTGYAEFEYAKQGLQLQAADYLLKPVSDEDLTDSIRKVIRKLTQEGEESAVYRKAAELLKEHQPALKSEMLAVLLEQGRVDSENSLSMIGVPFAPGDPISLVLIRLEGRFHEYNRRDRLLMEFSVGNMAEEIFGPFFETWSCRDRYDYLVLALRSKEPEGNGNGQELLSRLCSQLQHSVMLFLHSEISVVIGNPALYPDSLPGSYQSALKTMRRGIGKDEGLLMTVNDPVKAPAAALKTLHEPPSLLHLFEAGMWEEAARKLERIAEELDQVWIDSPELLAEWYHALASACYHYAHVNEETLGQLFERIGEHDGLPEMGKLLSVTRMKEWGLGLCRRLSLDNSEEIRDTRGLAVKQVKDYIHTHLEKDVSLHVLAEQVHLHPVYLSKVFKLETGEGLKEYLHRVRMERAVHLLKSSEMKVYEITASVGYLNTPYFIKVFKKEFGMTPQEYRDHHLPLNAGEPL</sequence>
<keyword evidence="5" id="KW-0805">Transcription regulation</keyword>
<dbReference type="CDD" id="cd17536">
    <property type="entry name" value="REC_YesN-like"/>
    <property type="match status" value="1"/>
</dbReference>
<dbReference type="SUPFAM" id="SSF52172">
    <property type="entry name" value="CheY-like"/>
    <property type="match status" value="1"/>
</dbReference>
<evidence type="ECO:0000256" key="1">
    <source>
        <dbReference type="ARBA" id="ARBA00004496"/>
    </source>
</evidence>
<evidence type="ECO:0000259" key="10">
    <source>
        <dbReference type="PROSITE" id="PS50110"/>
    </source>
</evidence>
<dbReference type="InterPro" id="IPR001789">
    <property type="entry name" value="Sig_transdc_resp-reg_receiver"/>
</dbReference>
<feature type="domain" description="HTH araC/xylS-type" evidence="9">
    <location>
        <begin position="436"/>
        <end position="534"/>
    </location>
</feature>
<evidence type="ECO:0000256" key="4">
    <source>
        <dbReference type="ARBA" id="ARBA00023012"/>
    </source>
</evidence>
<dbReference type="SUPFAM" id="SSF46689">
    <property type="entry name" value="Homeodomain-like"/>
    <property type="match status" value="2"/>
</dbReference>
<dbReference type="GO" id="GO:0043565">
    <property type="term" value="F:sequence-specific DNA binding"/>
    <property type="evidence" value="ECO:0007669"/>
    <property type="project" value="InterPro"/>
</dbReference>
<evidence type="ECO:0000313" key="11">
    <source>
        <dbReference type="EMBL" id="WNQ12956.1"/>
    </source>
</evidence>
<dbReference type="InterPro" id="IPR020449">
    <property type="entry name" value="Tscrpt_reg_AraC-type_HTH"/>
</dbReference>
<comment type="subcellular location">
    <subcellularLocation>
        <location evidence="1">Cytoplasm</location>
    </subcellularLocation>
</comment>
<dbReference type="InterPro" id="IPR011006">
    <property type="entry name" value="CheY-like_superfamily"/>
</dbReference>
<dbReference type="SMART" id="SM00448">
    <property type="entry name" value="REC"/>
    <property type="match status" value="1"/>
</dbReference>
<reference evidence="11 12" key="1">
    <citation type="submission" date="2022-02" db="EMBL/GenBank/DDBJ databases">
        <title>Paenibacillus sp. MBLB1776 Whole Genome Shotgun Sequencing.</title>
        <authorList>
            <person name="Hwang C.Y."/>
            <person name="Cho E.-S."/>
            <person name="Seo M.-J."/>
        </authorList>
    </citation>
    <scope>NUCLEOTIDE SEQUENCE [LARGE SCALE GENOMIC DNA]</scope>
    <source>
        <strain evidence="11 12">MBLB1776</strain>
    </source>
</reference>
<dbReference type="InterPro" id="IPR051552">
    <property type="entry name" value="HptR"/>
</dbReference>
<dbReference type="Pfam" id="PF00072">
    <property type="entry name" value="Response_reg"/>
    <property type="match status" value="1"/>
</dbReference>
<evidence type="ECO:0000256" key="5">
    <source>
        <dbReference type="ARBA" id="ARBA00023015"/>
    </source>
</evidence>
<dbReference type="Pfam" id="PF12833">
    <property type="entry name" value="HTH_18"/>
    <property type="match status" value="1"/>
</dbReference>
<dbReference type="PANTHER" id="PTHR42713">
    <property type="entry name" value="HISTIDINE KINASE-RELATED"/>
    <property type="match status" value="1"/>
</dbReference>
<name>A0AA96RGY2_9BACL</name>
<dbReference type="Proteomes" id="UP001305702">
    <property type="component" value="Chromosome"/>
</dbReference>
<dbReference type="EMBL" id="CP130318">
    <property type="protein sequence ID" value="WNQ12956.1"/>
    <property type="molecule type" value="Genomic_DNA"/>
</dbReference>
<dbReference type="SMART" id="SM00342">
    <property type="entry name" value="HTH_ARAC"/>
    <property type="match status" value="1"/>
</dbReference>
<dbReference type="InterPro" id="IPR018062">
    <property type="entry name" value="HTH_AraC-typ_CS"/>
</dbReference>